<proteinExistence type="predicted"/>
<comment type="caution">
    <text evidence="2">The sequence shown here is derived from an EMBL/GenBank/DDBJ whole genome shotgun (WGS) entry which is preliminary data.</text>
</comment>
<accession>A0A4C2E7J8</accession>
<feature type="region of interest" description="Disordered" evidence="1">
    <location>
        <begin position="65"/>
        <end position="85"/>
    </location>
</feature>
<keyword evidence="3" id="KW-1185">Reference proteome</keyword>
<gene>
    <name evidence="2" type="ORF">ZYGM_003485</name>
</gene>
<feature type="compositionally biased region" description="Acidic residues" evidence="1">
    <location>
        <begin position="246"/>
        <end position="256"/>
    </location>
</feature>
<feature type="compositionally biased region" description="Polar residues" evidence="1">
    <location>
        <begin position="66"/>
        <end position="78"/>
    </location>
</feature>
<name>A0A4C2E7J8_9SACH</name>
<dbReference type="AlphaFoldDB" id="A0A4C2E7J8"/>
<organism evidence="2 3">
    <name type="scientific">Zygosaccharomyces mellis</name>
    <dbReference type="NCBI Taxonomy" id="42258"/>
    <lineage>
        <taxon>Eukaryota</taxon>
        <taxon>Fungi</taxon>
        <taxon>Dikarya</taxon>
        <taxon>Ascomycota</taxon>
        <taxon>Saccharomycotina</taxon>
        <taxon>Saccharomycetes</taxon>
        <taxon>Saccharomycetales</taxon>
        <taxon>Saccharomycetaceae</taxon>
        <taxon>Zygosaccharomyces</taxon>
    </lineage>
</organism>
<evidence type="ECO:0000313" key="3">
    <source>
        <dbReference type="Proteomes" id="UP000301737"/>
    </source>
</evidence>
<dbReference type="EMBL" id="BIMX01000015">
    <property type="protein sequence ID" value="GCF00146.1"/>
    <property type="molecule type" value="Genomic_DNA"/>
</dbReference>
<dbReference type="Proteomes" id="UP000301737">
    <property type="component" value="Unassembled WGS sequence"/>
</dbReference>
<protein>
    <submittedName>
        <fullName evidence="2">Uncharacterized protein</fullName>
    </submittedName>
</protein>
<reference evidence="2 3" key="1">
    <citation type="submission" date="2019-01" db="EMBL/GenBank/DDBJ databases">
        <title>Draft Genome Sequencing of Zygosaccharomyces mellis Ca-7.</title>
        <authorList>
            <person name="Shiwa Y."/>
            <person name="Kanesaki Y."/>
            <person name="Ishige T."/>
            <person name="Mura K."/>
            <person name="Hori T."/>
            <person name="Tamura T."/>
        </authorList>
    </citation>
    <scope>NUCLEOTIDE SEQUENCE [LARGE SCALE GENOMIC DNA]</scope>
    <source>
        <strain evidence="2 3">Ca-7</strain>
    </source>
</reference>
<evidence type="ECO:0000313" key="2">
    <source>
        <dbReference type="EMBL" id="GCF00146.1"/>
    </source>
</evidence>
<feature type="region of interest" description="Disordered" evidence="1">
    <location>
        <begin position="1"/>
        <end position="25"/>
    </location>
</feature>
<sequence>MAVSTKRTRSDLGLESLSSPVKRRSFTLSGSSAPLRLTKGHGSGAATAAATAAAAAAAAAAATTAGSTPYVPTSSRSSSGDEDVVARSKVSEVRKKLNKDLLLAMCRCSDSDMGSGTDLENMNGINDCRKKGVSSRPSSFSSKRNQTSKFDLLARERCFDYIVQSIDEVWARYCDTTSNAEAVVYGDVARKKCAAPDALSSSYTHSQRDKALRIVSANGGFSSEIGSDADEEVVQENTSNGTILNDYDEGEDEEESNSAATDYETDHSESRTVSNLPDSVKLQSLKSRLTKAKEDLEQVYDSTEYADCCAFWQRWDMAKYSAVEMMEEDDDDELIENIIEELEEGRSYMN</sequence>
<evidence type="ECO:0000256" key="1">
    <source>
        <dbReference type="SAM" id="MobiDB-lite"/>
    </source>
</evidence>
<dbReference type="OrthoDB" id="4096201at2759"/>
<feature type="region of interest" description="Disordered" evidence="1">
    <location>
        <begin position="223"/>
        <end position="276"/>
    </location>
</feature>